<proteinExistence type="predicted"/>
<feature type="compositionally biased region" description="Low complexity" evidence="1">
    <location>
        <begin position="281"/>
        <end position="290"/>
    </location>
</feature>
<dbReference type="EMBL" id="KZ302231">
    <property type="protein sequence ID" value="PFH46125.1"/>
    <property type="molecule type" value="Genomic_DNA"/>
</dbReference>
<organism evidence="2 3">
    <name type="scientific">Amanita thiersii Skay4041</name>
    <dbReference type="NCBI Taxonomy" id="703135"/>
    <lineage>
        <taxon>Eukaryota</taxon>
        <taxon>Fungi</taxon>
        <taxon>Dikarya</taxon>
        <taxon>Basidiomycota</taxon>
        <taxon>Agaricomycotina</taxon>
        <taxon>Agaricomycetes</taxon>
        <taxon>Agaricomycetidae</taxon>
        <taxon>Agaricales</taxon>
        <taxon>Pluteineae</taxon>
        <taxon>Amanitaceae</taxon>
        <taxon>Amanita</taxon>
    </lineage>
</organism>
<dbReference type="STRING" id="703135.A0A2A9N751"/>
<dbReference type="OrthoDB" id="3541472at2759"/>
<evidence type="ECO:0000313" key="3">
    <source>
        <dbReference type="Proteomes" id="UP000242287"/>
    </source>
</evidence>
<name>A0A2A9N751_9AGAR</name>
<dbReference type="Proteomes" id="UP000242287">
    <property type="component" value="Unassembled WGS sequence"/>
</dbReference>
<evidence type="ECO:0000313" key="2">
    <source>
        <dbReference type="EMBL" id="PFH46125.1"/>
    </source>
</evidence>
<keyword evidence="3" id="KW-1185">Reference proteome</keyword>
<feature type="region of interest" description="Disordered" evidence="1">
    <location>
        <begin position="279"/>
        <end position="298"/>
    </location>
</feature>
<dbReference type="InterPro" id="IPR032675">
    <property type="entry name" value="LRR_dom_sf"/>
</dbReference>
<evidence type="ECO:0000256" key="1">
    <source>
        <dbReference type="SAM" id="MobiDB-lite"/>
    </source>
</evidence>
<accession>A0A2A9N751</accession>
<reference evidence="2 3" key="1">
    <citation type="submission" date="2014-02" db="EMBL/GenBank/DDBJ databases">
        <title>Transposable element dynamics among asymbiotic and ectomycorrhizal Amanita fungi.</title>
        <authorList>
            <consortium name="DOE Joint Genome Institute"/>
            <person name="Hess J."/>
            <person name="Skrede I."/>
            <person name="Wolfe B."/>
            <person name="LaButti K."/>
            <person name="Ohm R.A."/>
            <person name="Grigoriev I.V."/>
            <person name="Pringle A."/>
        </authorList>
    </citation>
    <scope>NUCLEOTIDE SEQUENCE [LARGE SCALE GENOMIC DNA]</scope>
    <source>
        <strain evidence="2 3">SKay4041</strain>
    </source>
</reference>
<sequence>MKWPHHKADHNREANLYPHRPPPNVCLATFPAELISHIGNHYLRDPETSFRQFKCLRLVCRSFDAAFAPKVLSSIDVFSDRTISADCLDQLRFLSQGTSINPLPLANHYRRHSHPHHRSTLIKSIRIFTWEWILDTAFFPIRRGTAPTPAIVPQEKLFHAVLPLYRVYKVVRGEFDWTNYRFLEISEKEEALERLKQFNGFNLANVQSVSWNLDPKDTAWARSLTVTAILSLNSLTELDIRVLNMKYDGVDSLISSLCRIRNLRKLALRIVSSCVMRHESSSNSSNSSNNGEYDDRNSDEDEECLHVRCFEQVIANNPHLTHLILDRQRPPERFSITLVDLLSSVPPTRPLKLQHLSISEYVYDLNPSVLTHLRALDSLHLHFYSRYNHKPMPLLWETLSAEHIFPSEIKVDSMVSVRTEMCDYLRLHPNLVSLSIRCDPLLPRRYNLYNNNINDNHAAEEEAEEATMKTLFALLPQHASTLRYLSIEPYHWGNWFLHPKCEMALLQCTKLQQLSLHFDAYSTLNRTVDGSVAPLASITSRLPDPSFTLAITGYKDAFYNMLEYCRKSPNPLVRDLRKRIVYEPEEIEHHAI</sequence>
<protein>
    <submittedName>
        <fullName evidence="2">Uncharacterized protein</fullName>
    </submittedName>
</protein>
<dbReference type="AlphaFoldDB" id="A0A2A9N751"/>
<dbReference type="SUPFAM" id="SSF52047">
    <property type="entry name" value="RNI-like"/>
    <property type="match status" value="1"/>
</dbReference>
<dbReference type="Gene3D" id="3.80.10.10">
    <property type="entry name" value="Ribonuclease Inhibitor"/>
    <property type="match status" value="1"/>
</dbReference>
<gene>
    <name evidence="2" type="ORF">AMATHDRAFT_70590</name>
</gene>